<evidence type="ECO:0000313" key="2">
    <source>
        <dbReference type="EMBL" id="KII62224.1"/>
    </source>
</evidence>
<gene>
    <name evidence="2" type="ORF">RF11_13678</name>
</gene>
<comment type="caution">
    <text evidence="2">The sequence shown here is derived from an EMBL/GenBank/DDBJ whole genome shotgun (WGS) entry which is preliminary data.</text>
</comment>
<feature type="chain" id="PRO_5002164268" evidence="1">
    <location>
        <begin position="22"/>
        <end position="179"/>
    </location>
</feature>
<keyword evidence="1" id="KW-0732">Signal</keyword>
<dbReference type="OrthoDB" id="411211at2759"/>
<dbReference type="Proteomes" id="UP000031668">
    <property type="component" value="Unassembled WGS sequence"/>
</dbReference>
<keyword evidence="3" id="KW-1185">Reference proteome</keyword>
<evidence type="ECO:0000256" key="1">
    <source>
        <dbReference type="SAM" id="SignalP"/>
    </source>
</evidence>
<dbReference type="Gene3D" id="3.60.21.10">
    <property type="match status" value="1"/>
</dbReference>
<reference evidence="2 3" key="1">
    <citation type="journal article" date="2014" name="Genome Biol. Evol.">
        <title>The genome of the myxosporean Thelohanellus kitauei shows adaptations to nutrient acquisition within its fish host.</title>
        <authorList>
            <person name="Yang Y."/>
            <person name="Xiong J."/>
            <person name="Zhou Z."/>
            <person name="Huo F."/>
            <person name="Miao W."/>
            <person name="Ran C."/>
            <person name="Liu Y."/>
            <person name="Zhang J."/>
            <person name="Feng J."/>
            <person name="Wang M."/>
            <person name="Wang M."/>
            <person name="Wang L."/>
            <person name="Yao B."/>
        </authorList>
    </citation>
    <scope>NUCLEOTIDE SEQUENCE [LARGE SCALE GENOMIC DNA]</scope>
    <source>
        <strain evidence="2">Wuqing</strain>
    </source>
</reference>
<protein>
    <submittedName>
        <fullName evidence="2">Uncharacterized protein</fullName>
    </submittedName>
</protein>
<organism evidence="2 3">
    <name type="scientific">Thelohanellus kitauei</name>
    <name type="common">Myxosporean</name>
    <dbReference type="NCBI Taxonomy" id="669202"/>
    <lineage>
        <taxon>Eukaryota</taxon>
        <taxon>Metazoa</taxon>
        <taxon>Cnidaria</taxon>
        <taxon>Myxozoa</taxon>
        <taxon>Myxosporea</taxon>
        <taxon>Bivalvulida</taxon>
        <taxon>Platysporina</taxon>
        <taxon>Myxobolidae</taxon>
        <taxon>Thelohanellus</taxon>
    </lineage>
</organism>
<dbReference type="EMBL" id="JWZT01005052">
    <property type="protein sequence ID" value="KII62224.1"/>
    <property type="molecule type" value="Genomic_DNA"/>
</dbReference>
<feature type="signal peptide" evidence="1">
    <location>
        <begin position="1"/>
        <end position="21"/>
    </location>
</feature>
<evidence type="ECO:0000313" key="3">
    <source>
        <dbReference type="Proteomes" id="UP000031668"/>
    </source>
</evidence>
<dbReference type="AlphaFoldDB" id="A0A0C2MD47"/>
<sequence>MIEPRTRLPFLIALFVFSFYAQKNVDVDDVALNVVVIGDFGVMLSQSAVKQNVIRTIQLQNQDRPFQLGINLGGNQYPHGSQRGDVSKLIWMFGASFPSSMFQFDFLTVLGEVDHQGDIRTQIQYSVVEERFYMPHPNYHYGLCKYDQDVKLVDNTRIRFVCIDSMPLYYPKPGNRFDA</sequence>
<name>A0A0C2MD47_THEKT</name>
<dbReference type="InterPro" id="IPR029052">
    <property type="entry name" value="Metallo-depent_PP-like"/>
</dbReference>
<proteinExistence type="predicted"/>
<accession>A0A0C2MD47</accession>